<dbReference type="STRING" id="5288.A0A5C5FWQ4"/>
<dbReference type="GO" id="GO:0005737">
    <property type="term" value="C:cytoplasm"/>
    <property type="evidence" value="ECO:0007669"/>
    <property type="project" value="UniProtKB-SubCell"/>
</dbReference>
<dbReference type="Gene3D" id="3.40.50.11030">
    <property type="entry name" value="Threonylcarbamoyl-AMP synthase, C-terminal domain"/>
    <property type="match status" value="1"/>
</dbReference>
<dbReference type="PANTHER" id="PTHR17490:SF16">
    <property type="entry name" value="THREONYLCARBAMOYL-AMP SYNTHASE"/>
    <property type="match status" value="1"/>
</dbReference>
<dbReference type="InterPro" id="IPR017945">
    <property type="entry name" value="DHBP_synth_RibB-like_a/b_dom"/>
</dbReference>
<keyword evidence="9" id="KW-0547">Nucleotide-binding</keyword>
<evidence type="ECO:0000256" key="9">
    <source>
        <dbReference type="ARBA" id="ARBA00022741"/>
    </source>
</evidence>
<evidence type="ECO:0000256" key="2">
    <source>
        <dbReference type="ARBA" id="ARBA00007663"/>
    </source>
</evidence>
<evidence type="ECO:0000256" key="10">
    <source>
        <dbReference type="ARBA" id="ARBA00022840"/>
    </source>
</evidence>
<dbReference type="InterPro" id="IPR050156">
    <property type="entry name" value="TC-AMP_synthase_SUA5"/>
</dbReference>
<dbReference type="GO" id="GO:0061710">
    <property type="term" value="F:L-threonylcarbamoyladenylate synthase"/>
    <property type="evidence" value="ECO:0007669"/>
    <property type="project" value="UniProtKB-EC"/>
</dbReference>
<dbReference type="InterPro" id="IPR005145">
    <property type="entry name" value="Sua5_C"/>
</dbReference>
<sequence length="543" mass="56661">MLASLRRLAPRLDHLVRAMSSQAAPAGPVASTSSAPADPPARAQLLATSPEETLASSLETASSLLHAHLPVAFPTETVYGLGASALSSTAVKRIFAAKGRPSDNPLIVHVSSRDMLLDLLPSTTPEDASDDTTQSQHAGRTPAALPPMCDALMKRFWPGPLSIVFPLVARDAKGKGRAVDPPRLAVAPEVTAGQDSLCVRMPSHPLALALIRQSNLPLAAPSANLSSRPSPTTAAHVMADLGEGRGVGAVLDGGDCEVGVESTVVDWVPPAEGHAEGGEGELRILRAGGVSAEDIEACLADAGFLSARDKGDAGRIQVYSRDFRSKDLEDKPTTPGMKYKHYSPGNAKVVLVKAIPRADAGNFPLPSLQDLIQLTALTHTPVAAPPADDGPDSTVGSASPARFRVGLMLTDATLSSLSATTLSRVTSSCTLVRLPPAPESPFANLGVGEESNLPDLDTIDVLSFSLGDRERPIEAAQRLFAGLRFLDALPADLEDAGKEGIAEREMGVDLIFVEAVREEGVGLAVMERARKAAGGQSEMEFAL</sequence>
<dbReference type="GO" id="GO:0000049">
    <property type="term" value="F:tRNA binding"/>
    <property type="evidence" value="ECO:0007669"/>
    <property type="project" value="TreeGrafter"/>
</dbReference>
<dbReference type="GO" id="GO:0006450">
    <property type="term" value="P:regulation of translational fidelity"/>
    <property type="evidence" value="ECO:0007669"/>
    <property type="project" value="TreeGrafter"/>
</dbReference>
<evidence type="ECO:0000256" key="11">
    <source>
        <dbReference type="ARBA" id="ARBA00029774"/>
    </source>
</evidence>
<evidence type="ECO:0000256" key="13">
    <source>
        <dbReference type="SAM" id="MobiDB-lite"/>
    </source>
</evidence>
<evidence type="ECO:0000313" key="16">
    <source>
        <dbReference type="Proteomes" id="UP000311382"/>
    </source>
</evidence>
<dbReference type="GO" id="GO:0003725">
    <property type="term" value="F:double-stranded RNA binding"/>
    <property type="evidence" value="ECO:0007669"/>
    <property type="project" value="InterPro"/>
</dbReference>
<dbReference type="AlphaFoldDB" id="A0A5C5FWQ4"/>
<keyword evidence="16" id="KW-1185">Reference proteome</keyword>
<dbReference type="Gene3D" id="3.90.870.10">
    <property type="entry name" value="DHBP synthase"/>
    <property type="match status" value="1"/>
</dbReference>
<keyword evidence="8" id="KW-0548">Nucleotidyltransferase</keyword>
<evidence type="ECO:0000256" key="12">
    <source>
        <dbReference type="ARBA" id="ARBA00048366"/>
    </source>
</evidence>
<dbReference type="Pfam" id="PF01300">
    <property type="entry name" value="Sua5_yciO_yrdC"/>
    <property type="match status" value="1"/>
</dbReference>
<evidence type="ECO:0000256" key="8">
    <source>
        <dbReference type="ARBA" id="ARBA00022695"/>
    </source>
</evidence>
<evidence type="ECO:0000256" key="3">
    <source>
        <dbReference type="ARBA" id="ARBA00012584"/>
    </source>
</evidence>
<comment type="similarity">
    <text evidence="2">Belongs to the SUA5 family.</text>
</comment>
<dbReference type="PROSITE" id="PS51163">
    <property type="entry name" value="YRDC"/>
    <property type="match status" value="1"/>
</dbReference>
<comment type="catalytic activity">
    <reaction evidence="12">
        <text>L-threonine + hydrogencarbonate + ATP = L-threonylcarbamoyladenylate + diphosphate + H2O</text>
        <dbReference type="Rhea" id="RHEA:36407"/>
        <dbReference type="ChEBI" id="CHEBI:15377"/>
        <dbReference type="ChEBI" id="CHEBI:17544"/>
        <dbReference type="ChEBI" id="CHEBI:30616"/>
        <dbReference type="ChEBI" id="CHEBI:33019"/>
        <dbReference type="ChEBI" id="CHEBI:57926"/>
        <dbReference type="ChEBI" id="CHEBI:73682"/>
        <dbReference type="EC" id="2.7.7.87"/>
    </reaction>
</comment>
<keyword evidence="10" id="KW-0067">ATP-binding</keyword>
<keyword evidence="7" id="KW-0819">tRNA processing</keyword>
<dbReference type="GO" id="GO:0005524">
    <property type="term" value="F:ATP binding"/>
    <property type="evidence" value="ECO:0007669"/>
    <property type="project" value="UniProtKB-KW"/>
</dbReference>
<dbReference type="GO" id="GO:0008033">
    <property type="term" value="P:tRNA processing"/>
    <property type="evidence" value="ECO:0007669"/>
    <property type="project" value="UniProtKB-KW"/>
</dbReference>
<evidence type="ECO:0000256" key="4">
    <source>
        <dbReference type="ARBA" id="ARBA00015492"/>
    </source>
</evidence>
<feature type="compositionally biased region" description="Polar residues" evidence="13">
    <location>
        <begin position="121"/>
        <end position="138"/>
    </location>
</feature>
<evidence type="ECO:0000256" key="6">
    <source>
        <dbReference type="ARBA" id="ARBA00022679"/>
    </source>
</evidence>
<dbReference type="InterPro" id="IPR006070">
    <property type="entry name" value="Sua5-like_dom"/>
</dbReference>
<evidence type="ECO:0000256" key="5">
    <source>
        <dbReference type="ARBA" id="ARBA00022490"/>
    </source>
</evidence>
<reference evidence="15 16" key="1">
    <citation type="submission" date="2019-03" db="EMBL/GenBank/DDBJ databases">
        <title>Rhodosporidium diobovatum UCD-FST 08-225 genome sequencing, assembly, and annotation.</title>
        <authorList>
            <person name="Fakankun I.U."/>
            <person name="Fristensky B."/>
            <person name="Levin D.B."/>
        </authorList>
    </citation>
    <scope>NUCLEOTIDE SEQUENCE [LARGE SCALE GENOMIC DNA]</scope>
    <source>
        <strain evidence="15 16">UCD-FST 08-225</strain>
    </source>
</reference>
<keyword evidence="5" id="KW-0963">Cytoplasm</keyword>
<name>A0A5C5FWQ4_9BASI</name>
<evidence type="ECO:0000256" key="7">
    <source>
        <dbReference type="ARBA" id="ARBA00022694"/>
    </source>
</evidence>
<comment type="caution">
    <text evidence="15">The sequence shown here is derived from an EMBL/GenBank/DDBJ whole genome shotgun (WGS) entry which is preliminary data.</text>
</comment>
<evidence type="ECO:0000256" key="1">
    <source>
        <dbReference type="ARBA" id="ARBA00004496"/>
    </source>
</evidence>
<dbReference type="SUPFAM" id="SSF55821">
    <property type="entry name" value="YrdC/RibB"/>
    <property type="match status" value="1"/>
</dbReference>
<evidence type="ECO:0000259" key="14">
    <source>
        <dbReference type="PROSITE" id="PS51163"/>
    </source>
</evidence>
<dbReference type="OrthoDB" id="412787at2759"/>
<feature type="region of interest" description="Disordered" evidence="13">
    <location>
        <begin position="120"/>
        <end position="144"/>
    </location>
</feature>
<dbReference type="InterPro" id="IPR038385">
    <property type="entry name" value="Sua5/YwlC_C"/>
</dbReference>
<comment type="subcellular location">
    <subcellularLocation>
        <location evidence="1">Cytoplasm</location>
    </subcellularLocation>
</comment>
<dbReference type="PANTHER" id="PTHR17490">
    <property type="entry name" value="SUA5"/>
    <property type="match status" value="1"/>
</dbReference>
<feature type="domain" description="YrdC-like" evidence="14">
    <location>
        <begin position="55"/>
        <end position="290"/>
    </location>
</feature>
<dbReference type="Pfam" id="PF03481">
    <property type="entry name" value="Sua5_C"/>
    <property type="match status" value="1"/>
</dbReference>
<dbReference type="Proteomes" id="UP000311382">
    <property type="component" value="Unassembled WGS sequence"/>
</dbReference>
<gene>
    <name evidence="15" type="ORF">DMC30DRAFT_397079</name>
</gene>
<proteinExistence type="inferred from homology"/>
<keyword evidence="6" id="KW-0808">Transferase</keyword>
<accession>A0A5C5FWQ4</accession>
<dbReference type="EC" id="2.7.7.87" evidence="3"/>
<evidence type="ECO:0000313" key="15">
    <source>
        <dbReference type="EMBL" id="TNY20632.1"/>
    </source>
</evidence>
<dbReference type="EMBL" id="SOZI01000061">
    <property type="protein sequence ID" value="TNY20632.1"/>
    <property type="molecule type" value="Genomic_DNA"/>
</dbReference>
<organism evidence="15 16">
    <name type="scientific">Rhodotorula diobovata</name>
    <dbReference type="NCBI Taxonomy" id="5288"/>
    <lineage>
        <taxon>Eukaryota</taxon>
        <taxon>Fungi</taxon>
        <taxon>Dikarya</taxon>
        <taxon>Basidiomycota</taxon>
        <taxon>Pucciniomycotina</taxon>
        <taxon>Microbotryomycetes</taxon>
        <taxon>Sporidiobolales</taxon>
        <taxon>Sporidiobolaceae</taxon>
        <taxon>Rhodotorula</taxon>
    </lineage>
</organism>
<protein>
    <recommendedName>
        <fullName evidence="4">Threonylcarbamoyl-AMP synthase</fullName>
        <ecNumber evidence="3">2.7.7.87</ecNumber>
    </recommendedName>
    <alternativeName>
        <fullName evidence="11">L-threonylcarbamoyladenylate synthase</fullName>
    </alternativeName>
</protein>